<name>C6LG36_9FIRM</name>
<dbReference type="Proteomes" id="UP000005561">
    <property type="component" value="Unassembled WGS sequence"/>
</dbReference>
<keyword evidence="1" id="KW-0732">Signal</keyword>
<organism evidence="2 3">
    <name type="scientific">Marvinbryantia formatexigens DSM 14469</name>
    <dbReference type="NCBI Taxonomy" id="478749"/>
    <lineage>
        <taxon>Bacteria</taxon>
        <taxon>Bacillati</taxon>
        <taxon>Bacillota</taxon>
        <taxon>Clostridia</taxon>
        <taxon>Lachnospirales</taxon>
        <taxon>Lachnospiraceae</taxon>
        <taxon>Marvinbryantia</taxon>
    </lineage>
</organism>
<dbReference type="EMBL" id="ACCL02000011">
    <property type="protein sequence ID" value="EET60400.1"/>
    <property type="molecule type" value="Genomic_DNA"/>
</dbReference>
<protein>
    <submittedName>
        <fullName evidence="2">Uncharacterized protein</fullName>
    </submittedName>
</protein>
<comment type="caution">
    <text evidence="2">The sequence shown here is derived from an EMBL/GenBank/DDBJ whole genome shotgun (WGS) entry which is preliminary data.</text>
</comment>
<evidence type="ECO:0000313" key="3">
    <source>
        <dbReference type="Proteomes" id="UP000005561"/>
    </source>
</evidence>
<reference evidence="2" key="1">
    <citation type="submission" date="2009-07" db="EMBL/GenBank/DDBJ databases">
        <authorList>
            <person name="Weinstock G."/>
            <person name="Sodergren E."/>
            <person name="Clifton S."/>
            <person name="Fulton L."/>
            <person name="Fulton B."/>
            <person name="Courtney L."/>
            <person name="Fronick C."/>
            <person name="Harrison M."/>
            <person name="Strong C."/>
            <person name="Farmer C."/>
            <person name="Delahaunty K."/>
            <person name="Markovic C."/>
            <person name="Hall O."/>
            <person name="Minx P."/>
            <person name="Tomlinson C."/>
            <person name="Mitreva M."/>
            <person name="Nelson J."/>
            <person name="Hou S."/>
            <person name="Wollam A."/>
            <person name="Pepin K.H."/>
            <person name="Johnson M."/>
            <person name="Bhonagiri V."/>
            <person name="Nash W.E."/>
            <person name="Warren W."/>
            <person name="Chinwalla A."/>
            <person name="Mardis E.R."/>
            <person name="Wilson R.K."/>
        </authorList>
    </citation>
    <scope>NUCLEOTIDE SEQUENCE [LARGE SCALE GENOMIC DNA]</scope>
    <source>
        <strain evidence="2">DSM 14469</strain>
    </source>
</reference>
<sequence length="59" mass="6584">MIKCILLILAALLSTGSAQSEEPEYIVIESDYDGTILLDPKTGMRYLETGEGIYRLEDM</sequence>
<evidence type="ECO:0000256" key="1">
    <source>
        <dbReference type="SAM" id="SignalP"/>
    </source>
</evidence>
<keyword evidence="3" id="KW-1185">Reference proteome</keyword>
<feature type="signal peptide" evidence="1">
    <location>
        <begin position="1"/>
        <end position="20"/>
    </location>
</feature>
<dbReference type="RefSeq" id="WP_006862380.1">
    <property type="nucleotide sequence ID" value="NZ_ACCL02000011.1"/>
</dbReference>
<gene>
    <name evidence="2" type="ORF">BRYFOR_07596</name>
</gene>
<feature type="chain" id="PRO_5002967710" evidence="1">
    <location>
        <begin position="21"/>
        <end position="59"/>
    </location>
</feature>
<proteinExistence type="predicted"/>
<evidence type="ECO:0000313" key="2">
    <source>
        <dbReference type="EMBL" id="EET60400.1"/>
    </source>
</evidence>
<accession>C6LG36</accession>
<dbReference type="STRING" id="168384.SAMN05660368_03728"/>
<dbReference type="AlphaFoldDB" id="C6LG36"/>